<evidence type="ECO:0000313" key="3">
    <source>
        <dbReference type="Proteomes" id="UP000613840"/>
    </source>
</evidence>
<protein>
    <recommendedName>
        <fullName evidence="4">DUF3515 domain-containing protein</fullName>
    </recommendedName>
</protein>
<dbReference type="Proteomes" id="UP000613840">
    <property type="component" value="Unassembled WGS sequence"/>
</dbReference>
<accession>A0A917VZP7</accession>
<organism evidence="2 3">
    <name type="scientific">Microlunatus endophyticus</name>
    <dbReference type="NCBI Taxonomy" id="1716077"/>
    <lineage>
        <taxon>Bacteria</taxon>
        <taxon>Bacillati</taxon>
        <taxon>Actinomycetota</taxon>
        <taxon>Actinomycetes</taxon>
        <taxon>Propionibacteriales</taxon>
        <taxon>Propionibacteriaceae</taxon>
        <taxon>Microlunatus</taxon>
    </lineage>
</organism>
<name>A0A917VZP7_9ACTN</name>
<keyword evidence="1" id="KW-0732">Signal</keyword>
<feature type="signal peptide" evidence="1">
    <location>
        <begin position="1"/>
        <end position="20"/>
    </location>
</feature>
<sequence length="163" mass="17204">MSPQSHPTGLFRLGRLPALAGVAAAVAVLAACSGPVDLTAPTPQAKARTICRDLVSHTPDVVDSQKRREIAHPSPYTAAWGDPAITLSCGVPKPPALNAASECFEVNGVGWFSEKQAAGYRFTTIGRKVYAQVMVPKKYVPSDPLVDLSKAISDQLPVVQPCV</sequence>
<keyword evidence="3" id="KW-1185">Reference proteome</keyword>
<dbReference type="RefSeq" id="WP_229669627.1">
    <property type="nucleotide sequence ID" value="NZ_BMMZ01000001.1"/>
</dbReference>
<comment type="caution">
    <text evidence="2">The sequence shown here is derived from an EMBL/GenBank/DDBJ whole genome shotgun (WGS) entry which is preliminary data.</text>
</comment>
<gene>
    <name evidence="2" type="ORF">GCM10011575_05610</name>
</gene>
<dbReference type="AlphaFoldDB" id="A0A917VZP7"/>
<reference evidence="2" key="1">
    <citation type="journal article" date="2014" name="Int. J. Syst. Evol. Microbiol.">
        <title>Complete genome sequence of Corynebacterium casei LMG S-19264T (=DSM 44701T), isolated from a smear-ripened cheese.</title>
        <authorList>
            <consortium name="US DOE Joint Genome Institute (JGI-PGF)"/>
            <person name="Walter F."/>
            <person name="Albersmeier A."/>
            <person name="Kalinowski J."/>
            <person name="Ruckert C."/>
        </authorList>
    </citation>
    <scope>NUCLEOTIDE SEQUENCE</scope>
    <source>
        <strain evidence="2">CGMCC 4.7306</strain>
    </source>
</reference>
<proteinExistence type="predicted"/>
<feature type="chain" id="PRO_5039018404" description="DUF3515 domain-containing protein" evidence="1">
    <location>
        <begin position="21"/>
        <end position="163"/>
    </location>
</feature>
<evidence type="ECO:0000313" key="2">
    <source>
        <dbReference type="EMBL" id="GGL50262.1"/>
    </source>
</evidence>
<evidence type="ECO:0000256" key="1">
    <source>
        <dbReference type="SAM" id="SignalP"/>
    </source>
</evidence>
<reference evidence="2" key="2">
    <citation type="submission" date="2020-09" db="EMBL/GenBank/DDBJ databases">
        <authorList>
            <person name="Sun Q."/>
            <person name="Zhou Y."/>
        </authorList>
    </citation>
    <scope>NUCLEOTIDE SEQUENCE</scope>
    <source>
        <strain evidence="2">CGMCC 4.7306</strain>
    </source>
</reference>
<dbReference type="Pfam" id="PF12028">
    <property type="entry name" value="DUF3515"/>
    <property type="match status" value="1"/>
</dbReference>
<evidence type="ECO:0008006" key="4">
    <source>
        <dbReference type="Google" id="ProtNLM"/>
    </source>
</evidence>
<dbReference type="InterPro" id="IPR021903">
    <property type="entry name" value="DUF3515"/>
</dbReference>
<dbReference type="EMBL" id="BMMZ01000001">
    <property type="protein sequence ID" value="GGL50262.1"/>
    <property type="molecule type" value="Genomic_DNA"/>
</dbReference>